<evidence type="ECO:0000256" key="1">
    <source>
        <dbReference type="SAM" id="MobiDB-lite"/>
    </source>
</evidence>
<dbReference type="GeneID" id="89956088"/>
<feature type="compositionally biased region" description="Low complexity" evidence="1">
    <location>
        <begin position="359"/>
        <end position="374"/>
    </location>
</feature>
<dbReference type="SUPFAM" id="SSF47954">
    <property type="entry name" value="Cyclin-like"/>
    <property type="match status" value="1"/>
</dbReference>
<dbReference type="GO" id="GO:0000307">
    <property type="term" value="C:cyclin-dependent protein kinase holoenzyme complex"/>
    <property type="evidence" value="ECO:0007669"/>
    <property type="project" value="TreeGrafter"/>
</dbReference>
<keyword evidence="3" id="KW-1185">Reference proteome</keyword>
<dbReference type="EMBL" id="JASEJX010000030">
    <property type="protein sequence ID" value="KAK4511188.1"/>
    <property type="molecule type" value="Genomic_DNA"/>
</dbReference>
<dbReference type="CDD" id="cd20557">
    <property type="entry name" value="CYCLIN_ScPCL1-like"/>
    <property type="match status" value="1"/>
</dbReference>
<comment type="caution">
    <text evidence="2">The sequence shown here is derived from an EMBL/GenBank/DDBJ whole genome shotgun (WGS) entry which is preliminary data.</text>
</comment>
<dbReference type="GO" id="GO:0019901">
    <property type="term" value="F:protein kinase binding"/>
    <property type="evidence" value="ECO:0007669"/>
    <property type="project" value="InterPro"/>
</dbReference>
<dbReference type="GO" id="GO:0016538">
    <property type="term" value="F:cyclin-dependent protein serine/threonine kinase regulator activity"/>
    <property type="evidence" value="ECO:0007669"/>
    <property type="project" value="TreeGrafter"/>
</dbReference>
<evidence type="ECO:0000313" key="2">
    <source>
        <dbReference type="EMBL" id="KAK4511188.1"/>
    </source>
</evidence>
<dbReference type="Proteomes" id="UP001304243">
    <property type="component" value="Unassembled WGS sequence"/>
</dbReference>
<reference evidence="2 3" key="1">
    <citation type="submission" date="2022-11" db="EMBL/GenBank/DDBJ databases">
        <title>Mucor velutinosus strain NIH1002 WGS.</title>
        <authorList>
            <person name="Subramanian P."/>
            <person name="Mullikin J.C."/>
            <person name="Segre J.A."/>
            <person name="Zelazny A.M."/>
        </authorList>
    </citation>
    <scope>NUCLEOTIDE SEQUENCE [LARGE SCALE GENOMIC DNA]</scope>
    <source>
        <strain evidence="2 3">NIH1002</strain>
    </source>
</reference>
<dbReference type="InterPro" id="IPR013922">
    <property type="entry name" value="Cyclin_PHO80-like"/>
</dbReference>
<feature type="compositionally biased region" description="Low complexity" evidence="1">
    <location>
        <begin position="304"/>
        <end position="313"/>
    </location>
</feature>
<gene>
    <name evidence="2" type="ORF">ATC70_012402</name>
</gene>
<dbReference type="PANTHER" id="PTHR15615">
    <property type="match status" value="1"/>
</dbReference>
<dbReference type="RefSeq" id="XP_064677854.1">
    <property type="nucleotide sequence ID" value="XM_064831574.1"/>
</dbReference>
<dbReference type="Pfam" id="PF08613">
    <property type="entry name" value="Cyclin"/>
    <property type="match status" value="1"/>
</dbReference>
<sequence>MANDLQPPENGRLPSAATHFAGPLVATINNNNNNPTPLSTNDCKYSEELPCEKYRQFMDFSRQERTFMIEKLVETFANAIDSIWHPKFLIEHQKVKVMPTRGFCNEILKRSKTTYSTLQISLFYVFRVKKVVHEKLYQRIQQQQQQQQSGNMPTSTCSTTTQMDDLMCCGRRMFLASLMLASKYLHDKNYHNKAWSKITGLDIKEINAAEMAFLKLIDYRLYVSKPTFDRWYTQLHGHIQKGYNAKSELPSNNNCSAATTPTTVINLSLNNMNNVYQHQRMTSSIDSNYPSPPPDETNNPAYGQQQQPQQQLVAHHHQQPMSPPSPCSVQQQQEQQRKKCNMATTYERSDSGVSFDIFSPPSSQPLSTTTGGSTKRQYYDDDISSVTINKRICQ</sequence>
<evidence type="ECO:0000313" key="3">
    <source>
        <dbReference type="Proteomes" id="UP001304243"/>
    </source>
</evidence>
<name>A0AAN7D5G7_9FUNG</name>
<proteinExistence type="predicted"/>
<accession>A0AAN7D5G7</accession>
<dbReference type="GO" id="GO:0005634">
    <property type="term" value="C:nucleus"/>
    <property type="evidence" value="ECO:0007669"/>
    <property type="project" value="TreeGrafter"/>
</dbReference>
<feature type="region of interest" description="Disordered" evidence="1">
    <location>
        <begin position="283"/>
        <end position="377"/>
    </location>
</feature>
<organism evidence="2 3">
    <name type="scientific">Mucor velutinosus</name>
    <dbReference type="NCBI Taxonomy" id="708070"/>
    <lineage>
        <taxon>Eukaryota</taxon>
        <taxon>Fungi</taxon>
        <taxon>Fungi incertae sedis</taxon>
        <taxon>Mucoromycota</taxon>
        <taxon>Mucoromycotina</taxon>
        <taxon>Mucoromycetes</taxon>
        <taxon>Mucorales</taxon>
        <taxon>Mucorineae</taxon>
        <taxon>Mucoraceae</taxon>
        <taxon>Mucor</taxon>
    </lineage>
</organism>
<dbReference type="InterPro" id="IPR036915">
    <property type="entry name" value="Cyclin-like_sf"/>
</dbReference>
<dbReference type="Gene3D" id="1.10.472.10">
    <property type="entry name" value="Cyclin-like"/>
    <property type="match status" value="1"/>
</dbReference>
<protein>
    <submittedName>
        <fullName evidence="2">Uncharacterized protein</fullName>
    </submittedName>
</protein>
<dbReference type="AlphaFoldDB" id="A0AAN7D5G7"/>
<dbReference type="PANTHER" id="PTHR15615:SF36">
    <property type="entry name" value="PHO85 CYCLIN-5"/>
    <property type="match status" value="1"/>
</dbReference>